<dbReference type="AlphaFoldDB" id="A0AAE0N2B5"/>
<evidence type="ECO:0000313" key="1">
    <source>
        <dbReference type="EMBL" id="KAK3367558.1"/>
    </source>
</evidence>
<sequence>MSPKTIRYSFTVFARTTGVTGRIQDLAIVITQIVTKGSSQTVRQSYLNRNFSDSRYFLPQILRYGYARKRTLERASLLDDTRKELEALKLLVDKVEDPKKNGPKFLKRAQLVVTGFNSQLKARSQRIGHFVNLLQVYLTESAAQEGLETEVRKSLKASTSTTDFVPEKLHGTLEWIWMHDKFIRWTGSTAVPEAGGSSLAQATERAPDIDERVLVLYGVNGQEIYIIIDGIDESSDDWNNLRDGPLSGISKLLESISQLRVLLSGRQTSLRMARRSWPLHIELTPEVIKDEISKFIQHELDNCPEIHDKDIKDCIQAELESKSIVMFLWVKLHVVEEGVVDACGDVITLRGELVYLRHTSLREFLIRQPDEIDHDGAPTAKYFRLEARSCQNVMAMTCLRYLQNISWRGPSEEHYRAKDIEMLFPSLGYATPYLASHFLNSSSEEAFSWLEFVMSMENDETR</sequence>
<protein>
    <submittedName>
        <fullName evidence="1">Uncharacterized protein</fullName>
    </submittedName>
</protein>
<organism evidence="1 2">
    <name type="scientific">Podospora didyma</name>
    <dbReference type="NCBI Taxonomy" id="330526"/>
    <lineage>
        <taxon>Eukaryota</taxon>
        <taxon>Fungi</taxon>
        <taxon>Dikarya</taxon>
        <taxon>Ascomycota</taxon>
        <taxon>Pezizomycotina</taxon>
        <taxon>Sordariomycetes</taxon>
        <taxon>Sordariomycetidae</taxon>
        <taxon>Sordariales</taxon>
        <taxon>Podosporaceae</taxon>
        <taxon>Podospora</taxon>
    </lineage>
</organism>
<name>A0AAE0N2B5_9PEZI</name>
<dbReference type="PANTHER" id="PTHR10039">
    <property type="entry name" value="AMELOGENIN"/>
    <property type="match status" value="1"/>
</dbReference>
<accession>A0AAE0N2B5</accession>
<reference evidence="1" key="1">
    <citation type="journal article" date="2023" name="Mol. Phylogenet. Evol.">
        <title>Genome-scale phylogeny and comparative genomics of the fungal order Sordariales.</title>
        <authorList>
            <person name="Hensen N."/>
            <person name="Bonometti L."/>
            <person name="Westerberg I."/>
            <person name="Brannstrom I.O."/>
            <person name="Guillou S."/>
            <person name="Cros-Aarteil S."/>
            <person name="Calhoun S."/>
            <person name="Haridas S."/>
            <person name="Kuo A."/>
            <person name="Mondo S."/>
            <person name="Pangilinan J."/>
            <person name="Riley R."/>
            <person name="LaButti K."/>
            <person name="Andreopoulos B."/>
            <person name="Lipzen A."/>
            <person name="Chen C."/>
            <person name="Yan M."/>
            <person name="Daum C."/>
            <person name="Ng V."/>
            <person name="Clum A."/>
            <person name="Steindorff A."/>
            <person name="Ohm R.A."/>
            <person name="Martin F."/>
            <person name="Silar P."/>
            <person name="Natvig D.O."/>
            <person name="Lalanne C."/>
            <person name="Gautier V."/>
            <person name="Ament-Velasquez S.L."/>
            <person name="Kruys A."/>
            <person name="Hutchinson M.I."/>
            <person name="Powell A.J."/>
            <person name="Barry K."/>
            <person name="Miller A.N."/>
            <person name="Grigoriev I.V."/>
            <person name="Debuchy R."/>
            <person name="Gladieux P."/>
            <person name="Hiltunen Thoren M."/>
            <person name="Johannesson H."/>
        </authorList>
    </citation>
    <scope>NUCLEOTIDE SEQUENCE</scope>
    <source>
        <strain evidence="1">CBS 232.78</strain>
    </source>
</reference>
<keyword evidence="2" id="KW-1185">Reference proteome</keyword>
<comment type="caution">
    <text evidence="1">The sequence shown here is derived from an EMBL/GenBank/DDBJ whole genome shotgun (WGS) entry which is preliminary data.</text>
</comment>
<reference evidence="1" key="2">
    <citation type="submission" date="2023-06" db="EMBL/GenBank/DDBJ databases">
        <authorList>
            <consortium name="Lawrence Berkeley National Laboratory"/>
            <person name="Haridas S."/>
            <person name="Hensen N."/>
            <person name="Bonometti L."/>
            <person name="Westerberg I."/>
            <person name="Brannstrom I.O."/>
            <person name="Guillou S."/>
            <person name="Cros-Aarteil S."/>
            <person name="Calhoun S."/>
            <person name="Kuo A."/>
            <person name="Mondo S."/>
            <person name="Pangilinan J."/>
            <person name="Riley R."/>
            <person name="LaButti K."/>
            <person name="Andreopoulos B."/>
            <person name="Lipzen A."/>
            <person name="Chen C."/>
            <person name="Yanf M."/>
            <person name="Daum C."/>
            <person name="Ng V."/>
            <person name="Clum A."/>
            <person name="Steindorff A."/>
            <person name="Ohm R."/>
            <person name="Martin F."/>
            <person name="Silar P."/>
            <person name="Natvig D."/>
            <person name="Lalanne C."/>
            <person name="Gautier V."/>
            <person name="Ament-velasquez S.L."/>
            <person name="Kruys A."/>
            <person name="Hutchinson M.I."/>
            <person name="Powell A.J."/>
            <person name="Barry K."/>
            <person name="Miller A.N."/>
            <person name="Grigoriev I.V."/>
            <person name="Debuchy R."/>
            <person name="Gladieux P."/>
            <person name="Thoren M.H."/>
            <person name="Johannesson H."/>
        </authorList>
    </citation>
    <scope>NUCLEOTIDE SEQUENCE</scope>
    <source>
        <strain evidence="1">CBS 232.78</strain>
    </source>
</reference>
<dbReference type="EMBL" id="JAULSW010000011">
    <property type="protein sequence ID" value="KAK3367558.1"/>
    <property type="molecule type" value="Genomic_DNA"/>
</dbReference>
<evidence type="ECO:0000313" key="2">
    <source>
        <dbReference type="Proteomes" id="UP001285441"/>
    </source>
</evidence>
<proteinExistence type="predicted"/>
<dbReference type="Proteomes" id="UP001285441">
    <property type="component" value="Unassembled WGS sequence"/>
</dbReference>
<gene>
    <name evidence="1" type="ORF">B0H63DRAFT_515398</name>
</gene>